<evidence type="ECO:0000259" key="1">
    <source>
        <dbReference type="PROSITE" id="PS51194"/>
    </source>
</evidence>
<name>A0A318Z974_9EURO</name>
<gene>
    <name evidence="2" type="ORF">BP01DRAFT_384887</name>
</gene>
<dbReference type="RefSeq" id="XP_025428916.1">
    <property type="nucleotide sequence ID" value="XM_025577546.1"/>
</dbReference>
<dbReference type="EMBL" id="KZ821247">
    <property type="protein sequence ID" value="PYH42934.1"/>
    <property type="molecule type" value="Genomic_DNA"/>
</dbReference>
<dbReference type="PROSITE" id="PS51194">
    <property type="entry name" value="HELICASE_CTER"/>
    <property type="match status" value="1"/>
</dbReference>
<dbReference type="InterPro" id="IPR027417">
    <property type="entry name" value="P-loop_NTPase"/>
</dbReference>
<evidence type="ECO:0000313" key="3">
    <source>
        <dbReference type="Proteomes" id="UP000248349"/>
    </source>
</evidence>
<reference evidence="2 3" key="1">
    <citation type="submission" date="2016-12" db="EMBL/GenBank/DDBJ databases">
        <title>The genomes of Aspergillus section Nigri reveals drivers in fungal speciation.</title>
        <authorList>
            <consortium name="DOE Joint Genome Institute"/>
            <person name="Vesth T.C."/>
            <person name="Nybo J."/>
            <person name="Theobald S."/>
            <person name="Brandl J."/>
            <person name="Frisvad J.C."/>
            <person name="Nielsen K.F."/>
            <person name="Lyhne E.K."/>
            <person name="Kogle M.E."/>
            <person name="Kuo A."/>
            <person name="Riley R."/>
            <person name="Clum A."/>
            <person name="Nolan M."/>
            <person name="Lipzen A."/>
            <person name="Salamov A."/>
            <person name="Henrissat B."/>
            <person name="Wiebenga A."/>
            <person name="De Vries R.P."/>
            <person name="Grigoriev I.V."/>
            <person name="Mortensen U.H."/>
            <person name="Andersen M.R."/>
            <person name="Baker S.E."/>
        </authorList>
    </citation>
    <scope>NUCLEOTIDE SEQUENCE [LARGE SCALE GENOMIC DNA]</scope>
    <source>
        <strain evidence="2 3">JOP 1030-1</strain>
    </source>
</reference>
<dbReference type="InterPro" id="IPR051363">
    <property type="entry name" value="RLR_Helicase"/>
</dbReference>
<dbReference type="SUPFAM" id="SSF52540">
    <property type="entry name" value="P-loop containing nucleoside triphosphate hydrolases"/>
    <property type="match status" value="1"/>
</dbReference>
<dbReference type="STRING" id="1450539.A0A318Z974"/>
<dbReference type="PANTHER" id="PTHR14074:SF16">
    <property type="entry name" value="ANTIVIRAL INNATE IMMUNE RESPONSE RECEPTOR RIG-I"/>
    <property type="match status" value="1"/>
</dbReference>
<organism evidence="2 3">
    <name type="scientific">Aspergillus saccharolyticus JOP 1030-1</name>
    <dbReference type="NCBI Taxonomy" id="1450539"/>
    <lineage>
        <taxon>Eukaryota</taxon>
        <taxon>Fungi</taxon>
        <taxon>Dikarya</taxon>
        <taxon>Ascomycota</taxon>
        <taxon>Pezizomycotina</taxon>
        <taxon>Eurotiomycetes</taxon>
        <taxon>Eurotiomycetidae</taxon>
        <taxon>Eurotiales</taxon>
        <taxon>Aspergillaceae</taxon>
        <taxon>Aspergillus</taxon>
        <taxon>Aspergillus subgen. Circumdati</taxon>
    </lineage>
</organism>
<dbReference type="PANTHER" id="PTHR14074">
    <property type="entry name" value="HELICASE WITH DEATH DOMAIN-RELATED"/>
    <property type="match status" value="1"/>
</dbReference>
<dbReference type="SMART" id="SM00490">
    <property type="entry name" value="HELICc"/>
    <property type="match status" value="1"/>
</dbReference>
<dbReference type="InterPro" id="IPR001650">
    <property type="entry name" value="Helicase_C-like"/>
</dbReference>
<accession>A0A318Z974</accession>
<sequence length="214" mass="24178">MKKSKHEDNGRAAALRLGKVWFLCPTVALSIQQKEAIASHIPAVNTKLLIGDDGVDSWSEQRIWDDTLRDVRIVVSTHAVLADALAHRFVVMAKLALIVFDEGPGTEDVLQQFRQGQTNLIVATDVLEEGIDMTACHLVVCFDQPNNLKSFIQRRGRARQQKSKFVIMVADNDITIGIARWQELEGETVRLYRDHRRKLEEISTLQNIPENVVL</sequence>
<protein>
    <recommendedName>
        <fullName evidence="1">Helicase C-terminal domain-containing protein</fullName>
    </recommendedName>
</protein>
<proteinExistence type="predicted"/>
<evidence type="ECO:0000313" key="2">
    <source>
        <dbReference type="EMBL" id="PYH42934.1"/>
    </source>
</evidence>
<keyword evidence="3" id="KW-1185">Reference proteome</keyword>
<dbReference type="GO" id="GO:0005737">
    <property type="term" value="C:cytoplasm"/>
    <property type="evidence" value="ECO:0007669"/>
    <property type="project" value="TreeGrafter"/>
</dbReference>
<feature type="domain" description="Helicase C-terminal" evidence="1">
    <location>
        <begin position="63"/>
        <end position="210"/>
    </location>
</feature>
<dbReference type="Proteomes" id="UP000248349">
    <property type="component" value="Unassembled WGS sequence"/>
</dbReference>
<dbReference type="OrthoDB" id="416741at2759"/>
<dbReference type="Pfam" id="PF00271">
    <property type="entry name" value="Helicase_C"/>
    <property type="match status" value="1"/>
</dbReference>
<dbReference type="AlphaFoldDB" id="A0A318Z974"/>
<dbReference type="Gene3D" id="3.40.50.300">
    <property type="entry name" value="P-loop containing nucleotide triphosphate hydrolases"/>
    <property type="match status" value="2"/>
</dbReference>
<dbReference type="GeneID" id="37078775"/>